<evidence type="ECO:0000313" key="2">
    <source>
        <dbReference type="EMBL" id="EMD42167.1"/>
    </source>
</evidence>
<feature type="compositionally biased region" description="Pro residues" evidence="1">
    <location>
        <begin position="114"/>
        <end position="144"/>
    </location>
</feature>
<dbReference type="InterPro" id="IPR024420">
    <property type="entry name" value="TRAPP_III_complex_Trs85"/>
</dbReference>
<feature type="compositionally biased region" description="Polar residues" evidence="1">
    <location>
        <begin position="175"/>
        <end position="184"/>
    </location>
</feature>
<organism evidence="2 3">
    <name type="scientific">Ceriporiopsis subvermispora (strain B)</name>
    <name type="common">White-rot fungus</name>
    <name type="synonym">Gelatoporia subvermispora</name>
    <dbReference type="NCBI Taxonomy" id="914234"/>
    <lineage>
        <taxon>Eukaryota</taxon>
        <taxon>Fungi</taxon>
        <taxon>Dikarya</taxon>
        <taxon>Basidiomycota</taxon>
        <taxon>Agaricomycotina</taxon>
        <taxon>Agaricomycetes</taxon>
        <taxon>Polyporales</taxon>
        <taxon>Gelatoporiaceae</taxon>
        <taxon>Gelatoporia</taxon>
    </lineage>
</organism>
<feature type="region of interest" description="Disordered" evidence="1">
    <location>
        <begin position="114"/>
        <end position="188"/>
    </location>
</feature>
<keyword evidence="3" id="KW-1185">Reference proteome</keyword>
<dbReference type="STRING" id="914234.M2RUM9"/>
<evidence type="ECO:0000313" key="3">
    <source>
        <dbReference type="Proteomes" id="UP000016930"/>
    </source>
</evidence>
<protein>
    <submittedName>
        <fullName evidence="2">Uncharacterized protein</fullName>
    </submittedName>
</protein>
<dbReference type="HOGENOM" id="CLU_004823_3_0_1"/>
<proteinExistence type="predicted"/>
<accession>M2RUM9</accession>
<dbReference type="Pfam" id="PF12739">
    <property type="entry name" value="TRAPPC-Trs85"/>
    <property type="match status" value="1"/>
</dbReference>
<dbReference type="GO" id="GO:1990072">
    <property type="term" value="C:TRAPPIII protein complex"/>
    <property type="evidence" value="ECO:0007669"/>
    <property type="project" value="TreeGrafter"/>
</dbReference>
<evidence type="ECO:0000256" key="1">
    <source>
        <dbReference type="SAM" id="MobiDB-lite"/>
    </source>
</evidence>
<dbReference type="OrthoDB" id="203724at2759"/>
<dbReference type="Proteomes" id="UP000016930">
    <property type="component" value="Unassembled WGS sequence"/>
</dbReference>
<sequence>MWQDRTPWWEEVKRCVEGDIAPSANEGWNHPTAIIFATSTAAANPLQALHDLQSHSVDLPPWVDNTHLRYNLIVHPSNSPLTEPIAESLFNAVKKQYGLHSYLLPLTIPTETPPTPVAVPPPPPRLPPPPTFDSPPMAPRPSPTPAGLAAPSTPRASASLIPRSPEPHDVPGTQVAPSSPTPTAGASVLRLPEADISRTGKFVRDFVTMSLIPWMEKCVVDWNEQYSSSRRLPSRLFSSTRRLFGSGYTPPVASAPSHGSTQSMSSSTRFAHGTNSSVSSVASTTSLGHAGAGGVTQQRRLAEFATILGDYKLATSVWEGLRKEGRGGSDILPLLLSPSPALALHAAHALSTLRSAPQIYASAEAPANVQLRALIYAVRWDTGVDKRDFLSPTLEGERWLVQAAGSVCRFSDILTSLALCISPAPVNYRPRAEEPPSALLLAHAAFLSEKKGSRRRSTLWYLFSADRLERSGIKPLAMYLFRRAHELFETPPAKNISPSFWEGEGVGENDWQGFDAVLPAIEHELGRLLYTTGNTEGAVRYFLQLLRPPPPYSPPHPSAVTANGVVPTDAKHASSDKVYLEDLRVALKHFRATEPEKWKDAGLKLPLTFCQVKETRVRFPGDTIEGDAAEWDRRESAWASFWSTRGKEKLEKSGKAAIGETFWVDLVLRNPLDVEMVLSGFTVAVKEAGSEDNNPAEDLAEVEVIDDIILGAKEIRTIPVAIKGKRLASLVITHAVYDFLSLLPASESLSVRGRRLQDTPHQRQNKVYTPDIPIKVDVEEAGQRIHANFVDERHLVLAHGECKQLKLNITNSGTQNVNELWIVTDDEDEIWIPQQAGAHDPSPSGVTEILRSSNSLAPAAPRRITMEDFHHSSSLTPGENLQIPVSVHASRVGEQDLSFLFVFREAEGASFHCARITRRYEVRPLFRLGASSRPGRSPEDPFVVNVEVENIAASSSLRITQITTMSPTWSCSALHADTPTTVAPQQVARVAFKAEPWRDGSDAEEVMSFVTQKLRGVLHGEKVDSSEPPPLDVLCKHHTAEQSVRSALEPSTSYFIHSSRRTHVAHSTAASHPYIPANTHQHIFPLYHPSAVDIVVFWESATQDRSGLILLPGVTLGASHAPLQEIIEEAENTKVKRSMYAETQRERLDILQAVRDCQWNAEMDPVVVAVQDGAELAHDFTKGPCHAPVIFTLRNVSLTNPCRVVLRLSTAQPRGTENSALLPPHYAGRLTHRTVLAPSESATLRAKLWITRPGCYALDCWTVETEVGERSPSLSASSGTIQVPETSPYGWRSRGLRYIQSPSAGDRACLTVTDVSRS</sequence>
<dbReference type="PANTHER" id="PTHR12975">
    <property type="entry name" value="TRANSPORT PROTEIN TRAPP"/>
    <property type="match status" value="1"/>
</dbReference>
<feature type="compositionally biased region" description="Low complexity" evidence="1">
    <location>
        <begin position="257"/>
        <end position="267"/>
    </location>
</feature>
<dbReference type="EMBL" id="KB445791">
    <property type="protein sequence ID" value="EMD42167.1"/>
    <property type="molecule type" value="Genomic_DNA"/>
</dbReference>
<name>M2RUM9_CERS8</name>
<gene>
    <name evidence="2" type="ORF">CERSUDRAFT_90771</name>
</gene>
<feature type="region of interest" description="Disordered" evidence="1">
    <location>
        <begin position="248"/>
        <end position="275"/>
    </location>
</feature>
<dbReference type="PANTHER" id="PTHR12975:SF6">
    <property type="entry name" value="TRAFFICKING PROTEIN PARTICLE COMPLEX SUBUNIT 8"/>
    <property type="match status" value="1"/>
</dbReference>
<reference evidence="2 3" key="1">
    <citation type="journal article" date="2012" name="Proc. Natl. Acad. Sci. U.S.A.">
        <title>Comparative genomics of Ceriporiopsis subvermispora and Phanerochaete chrysosporium provide insight into selective ligninolysis.</title>
        <authorList>
            <person name="Fernandez-Fueyo E."/>
            <person name="Ruiz-Duenas F.J."/>
            <person name="Ferreira P."/>
            <person name="Floudas D."/>
            <person name="Hibbett D.S."/>
            <person name="Canessa P."/>
            <person name="Larrondo L.F."/>
            <person name="James T.Y."/>
            <person name="Seelenfreund D."/>
            <person name="Lobos S."/>
            <person name="Polanco R."/>
            <person name="Tello M."/>
            <person name="Honda Y."/>
            <person name="Watanabe T."/>
            <person name="Watanabe T."/>
            <person name="Ryu J.S."/>
            <person name="Kubicek C.P."/>
            <person name="Schmoll M."/>
            <person name="Gaskell J."/>
            <person name="Hammel K.E."/>
            <person name="St John F.J."/>
            <person name="Vanden Wymelenberg A."/>
            <person name="Sabat G."/>
            <person name="Splinter BonDurant S."/>
            <person name="Syed K."/>
            <person name="Yadav J.S."/>
            <person name="Doddapaneni H."/>
            <person name="Subramanian V."/>
            <person name="Lavin J.L."/>
            <person name="Oguiza J.A."/>
            <person name="Perez G."/>
            <person name="Pisabarro A.G."/>
            <person name="Ramirez L."/>
            <person name="Santoyo F."/>
            <person name="Master E."/>
            <person name="Coutinho P.M."/>
            <person name="Henrissat B."/>
            <person name="Lombard V."/>
            <person name="Magnuson J.K."/>
            <person name="Kuees U."/>
            <person name="Hori C."/>
            <person name="Igarashi K."/>
            <person name="Samejima M."/>
            <person name="Held B.W."/>
            <person name="Barry K.W."/>
            <person name="LaButti K.M."/>
            <person name="Lapidus A."/>
            <person name="Lindquist E.A."/>
            <person name="Lucas S.M."/>
            <person name="Riley R."/>
            <person name="Salamov A.A."/>
            <person name="Hoffmeister D."/>
            <person name="Schwenk D."/>
            <person name="Hadar Y."/>
            <person name="Yarden O."/>
            <person name="de Vries R.P."/>
            <person name="Wiebenga A."/>
            <person name="Stenlid J."/>
            <person name="Eastwood D."/>
            <person name="Grigoriev I.V."/>
            <person name="Berka R.M."/>
            <person name="Blanchette R.A."/>
            <person name="Kersten P."/>
            <person name="Martinez A.T."/>
            <person name="Vicuna R."/>
            <person name="Cullen D."/>
        </authorList>
    </citation>
    <scope>NUCLEOTIDE SEQUENCE [LARGE SCALE GENOMIC DNA]</scope>
    <source>
        <strain evidence="2 3">B</strain>
    </source>
</reference>